<reference evidence="3 4" key="1">
    <citation type="submission" date="2016-09" db="EMBL/GenBank/DDBJ databases">
        <title>Genome-resolved meta-omics ties microbial dynamics to process performance in biotechnology for thiocyanate degradation.</title>
        <authorList>
            <person name="Kantor R.S."/>
            <person name="Huddy R.J."/>
            <person name="Iyer R."/>
            <person name="Thomas B.C."/>
            <person name="Brown C.T."/>
            <person name="Anantharaman K."/>
            <person name="Tringe S."/>
            <person name="Hettich R.L."/>
            <person name="Harrison S.T."/>
            <person name="Banfield J.F."/>
        </authorList>
    </citation>
    <scope>NUCLEOTIDE SEQUENCE [LARGE SCALE GENOMIC DNA]</scope>
    <source>
        <strain evidence="3">59-99</strain>
    </source>
</reference>
<dbReference type="PIRSF" id="PIRSF004789">
    <property type="entry name" value="DR1281"/>
    <property type="match status" value="1"/>
</dbReference>
<feature type="binding site" evidence="2">
    <location>
        <position position="155"/>
    </location>
    <ligand>
        <name>Fe cation</name>
        <dbReference type="ChEBI" id="CHEBI:24875"/>
        <label>2</label>
    </ligand>
</feature>
<evidence type="ECO:0000256" key="2">
    <source>
        <dbReference type="PIRSR" id="PIRSR004789-51"/>
    </source>
</evidence>
<dbReference type="NCBIfam" id="TIGR00282">
    <property type="entry name" value="TIGR00282 family metallophosphoesterase"/>
    <property type="match status" value="1"/>
</dbReference>
<feature type="binding site" evidence="2">
    <location>
        <position position="43"/>
    </location>
    <ligand>
        <name>Fe cation</name>
        <dbReference type="ChEBI" id="CHEBI:24875"/>
        <label>2</label>
    </ligand>
</feature>
<dbReference type="CDD" id="cd07382">
    <property type="entry name" value="MPP_DR1281"/>
    <property type="match status" value="1"/>
</dbReference>
<feature type="binding site" evidence="2">
    <location>
        <position position="71"/>
    </location>
    <ligand>
        <name>Fe cation</name>
        <dbReference type="ChEBI" id="CHEBI:24875"/>
        <label>2</label>
    </ligand>
</feature>
<dbReference type="PANTHER" id="PTHR36303:SF1">
    <property type="entry name" value="2',3'-CYCLIC-NUCLEOTIDE 2'-PHOSPHODIESTERASE"/>
    <property type="match status" value="1"/>
</dbReference>
<feature type="binding site" evidence="2">
    <location>
        <position position="182"/>
    </location>
    <ligand>
        <name>Fe cation</name>
        <dbReference type="ChEBI" id="CHEBI:24875"/>
        <label>1</label>
    </ligand>
</feature>
<dbReference type="PANTHER" id="PTHR36303">
    <property type="entry name" value="2',3'-CYCLIC-NUCLEOTIDE 2'-PHOSPHODIESTERASE"/>
    <property type="match status" value="1"/>
</dbReference>
<evidence type="ECO:0000313" key="3">
    <source>
        <dbReference type="EMBL" id="OJX60016.1"/>
    </source>
</evidence>
<name>A0A1M3L3T1_9BACT</name>
<comment type="caution">
    <text evidence="3">The sequence shown here is derived from an EMBL/GenBank/DDBJ whole genome shotgun (WGS) entry which is preliminary data.</text>
</comment>
<sequence length="273" mass="30048">MPSPFNIVFIGDIVGHIGLREVLRQLPTLKERFTPDCIIINGENICDGKGLTEVEAAQLFEAGANAITTGNHIWENWKSRPLLAANPLVLRPFNYPPENPGRGWTTITLPDQRTVGLLQIQGRVYMQPIDCPFKAADMAIARLAPKSKMIVVDFHADATAEKIAMGWYLDGRVSAVLGTHTHVQTNDATILPKGTAYLTDTGMSGPYDSVLGMKKEIALRRFLLQTAHKYETAERDCRVGGVHLVLDEETGKALSIQPFMSPQPRTTVVSTTQ</sequence>
<dbReference type="Pfam" id="PF13277">
    <property type="entry name" value="YmdB"/>
    <property type="match status" value="1"/>
</dbReference>
<accession>A0A1M3L3T1</accession>
<dbReference type="STRING" id="1895771.BGO89_08490"/>
<dbReference type="GO" id="GO:0046872">
    <property type="term" value="F:metal ion binding"/>
    <property type="evidence" value="ECO:0007669"/>
    <property type="project" value="UniProtKB-KW"/>
</dbReference>
<dbReference type="Proteomes" id="UP000184233">
    <property type="component" value="Unassembled WGS sequence"/>
</dbReference>
<protein>
    <submittedName>
        <fullName evidence="3">Metallophosphoesterase</fullName>
    </submittedName>
</protein>
<gene>
    <name evidence="3" type="ORF">BGO89_08490</name>
</gene>
<proteinExistence type="predicted"/>
<evidence type="ECO:0000256" key="1">
    <source>
        <dbReference type="PIRSR" id="PIRSR004789-50"/>
    </source>
</evidence>
<dbReference type="InterPro" id="IPR005235">
    <property type="entry name" value="YmdB-like"/>
</dbReference>
<organism evidence="3 4">
    <name type="scientific">Candidatus Kapaibacterium thiocyanatum</name>
    <dbReference type="NCBI Taxonomy" id="1895771"/>
    <lineage>
        <taxon>Bacteria</taxon>
        <taxon>Pseudomonadati</taxon>
        <taxon>Candidatus Kapaibacteriota</taxon>
        <taxon>Candidatus Kapaibacteriia</taxon>
        <taxon>Candidatus Kapaibacteriales</taxon>
        <taxon>Candidatus Kapaibacteriaceae</taxon>
        <taxon>Candidatus Kapaibacterium</taxon>
    </lineage>
</organism>
<dbReference type="AlphaFoldDB" id="A0A1M3L3T1"/>
<feature type="binding site" evidence="2">
    <location>
        <position position="12"/>
    </location>
    <ligand>
        <name>Fe cation</name>
        <dbReference type="ChEBI" id="CHEBI:24875"/>
        <label>1</label>
    </ligand>
</feature>
<feature type="binding site" evidence="2">
    <location>
        <position position="44"/>
    </location>
    <ligand>
        <name>Fe cation</name>
        <dbReference type="ChEBI" id="CHEBI:24875"/>
        <label>1</label>
    </ligand>
</feature>
<dbReference type="GO" id="GO:0004113">
    <property type="term" value="F:2',3'-cyclic-nucleotide 3'-phosphodiesterase activity"/>
    <property type="evidence" value="ECO:0007669"/>
    <property type="project" value="TreeGrafter"/>
</dbReference>
<dbReference type="SUPFAM" id="SSF56300">
    <property type="entry name" value="Metallo-dependent phosphatases"/>
    <property type="match status" value="1"/>
</dbReference>
<dbReference type="EMBL" id="MKVH01000008">
    <property type="protein sequence ID" value="OJX60016.1"/>
    <property type="molecule type" value="Genomic_DNA"/>
</dbReference>
<feature type="binding site" evidence="2">
    <location>
        <position position="180"/>
    </location>
    <ligand>
        <name>Fe cation</name>
        <dbReference type="ChEBI" id="CHEBI:24875"/>
        <label>2</label>
    </ligand>
</feature>
<feature type="active site" description="Proton donor" evidence="1">
    <location>
        <position position="72"/>
    </location>
</feature>
<evidence type="ECO:0000313" key="4">
    <source>
        <dbReference type="Proteomes" id="UP000184233"/>
    </source>
</evidence>
<dbReference type="InterPro" id="IPR029052">
    <property type="entry name" value="Metallo-depent_PP-like"/>
</dbReference>
<keyword evidence="2" id="KW-0479">Metal-binding</keyword>
<feature type="binding site" evidence="2">
    <location>
        <position position="43"/>
    </location>
    <ligand>
        <name>Fe cation</name>
        <dbReference type="ChEBI" id="CHEBI:24875"/>
        <label>1</label>
    </ligand>
</feature>
<dbReference type="Gene3D" id="3.60.21.10">
    <property type="match status" value="1"/>
</dbReference>